<comment type="similarity">
    <text evidence="2">Belongs to the methyl-accepting chemotaxis (MCP) protein family.</text>
</comment>
<dbReference type="Proteomes" id="UP000778523">
    <property type="component" value="Unassembled WGS sequence"/>
</dbReference>
<dbReference type="Pfam" id="PF00015">
    <property type="entry name" value="MCPsignal"/>
    <property type="match status" value="1"/>
</dbReference>
<dbReference type="InterPro" id="IPR004089">
    <property type="entry name" value="MCPsignal_dom"/>
</dbReference>
<evidence type="ECO:0000256" key="2">
    <source>
        <dbReference type="ARBA" id="ARBA00029447"/>
    </source>
</evidence>
<name>A0ABX2IDS0_9RHOO</name>
<dbReference type="PROSITE" id="PS50111">
    <property type="entry name" value="CHEMOTAXIS_TRANSDUC_2"/>
    <property type="match status" value="1"/>
</dbReference>
<feature type="region of interest" description="Disordered" evidence="5">
    <location>
        <begin position="414"/>
        <end position="452"/>
    </location>
</feature>
<feature type="coiled-coil region" evidence="4">
    <location>
        <begin position="592"/>
        <end position="623"/>
    </location>
</feature>
<dbReference type="Gene3D" id="1.10.287.950">
    <property type="entry name" value="Methyl-accepting chemotaxis protein"/>
    <property type="match status" value="1"/>
</dbReference>
<dbReference type="RefSeq" id="WP_170020763.1">
    <property type="nucleotide sequence ID" value="NZ_JABCSC020000001.1"/>
</dbReference>
<evidence type="ECO:0000256" key="6">
    <source>
        <dbReference type="SAM" id="Phobius"/>
    </source>
</evidence>
<evidence type="ECO:0000256" key="4">
    <source>
        <dbReference type="SAM" id="Coils"/>
    </source>
</evidence>
<keyword evidence="10" id="KW-1185">Reference proteome</keyword>
<feature type="transmembrane region" description="Helical" evidence="6">
    <location>
        <begin position="21"/>
        <end position="45"/>
    </location>
</feature>
<dbReference type="PROSITE" id="PS50885">
    <property type="entry name" value="HAMP"/>
    <property type="match status" value="1"/>
</dbReference>
<feature type="transmembrane region" description="Helical" evidence="6">
    <location>
        <begin position="321"/>
        <end position="339"/>
    </location>
</feature>
<feature type="compositionally biased region" description="Polar residues" evidence="5">
    <location>
        <begin position="437"/>
        <end position="449"/>
    </location>
</feature>
<evidence type="ECO:0000256" key="5">
    <source>
        <dbReference type="SAM" id="MobiDB-lite"/>
    </source>
</evidence>
<dbReference type="PANTHER" id="PTHR43531:SF11">
    <property type="entry name" value="METHYL-ACCEPTING CHEMOTAXIS PROTEIN 3"/>
    <property type="match status" value="1"/>
</dbReference>
<protein>
    <submittedName>
        <fullName evidence="9">Cache 3/Cache 2 fusion domain-containing protein</fullName>
    </submittedName>
</protein>
<dbReference type="SUPFAM" id="SSF103190">
    <property type="entry name" value="Sensory domain-like"/>
    <property type="match status" value="1"/>
</dbReference>
<dbReference type="InterPro" id="IPR004090">
    <property type="entry name" value="Chemotax_Me-accpt_rcpt"/>
</dbReference>
<dbReference type="InterPro" id="IPR029151">
    <property type="entry name" value="Sensor-like_sf"/>
</dbReference>
<reference evidence="9 10" key="1">
    <citation type="submission" date="2020-06" db="EMBL/GenBank/DDBJ databases">
        <title>Draft genome of Uliginosibacterium sp. IMCC34675.</title>
        <authorList>
            <person name="Song J."/>
        </authorList>
    </citation>
    <scope>NUCLEOTIDE SEQUENCE [LARGE SCALE GENOMIC DNA]</scope>
    <source>
        <strain evidence="9 10">IMCC34675</strain>
    </source>
</reference>
<evidence type="ECO:0000256" key="3">
    <source>
        <dbReference type="PROSITE-ProRule" id="PRU00284"/>
    </source>
</evidence>
<dbReference type="PRINTS" id="PR00260">
    <property type="entry name" value="CHEMTRNSDUCR"/>
</dbReference>
<keyword evidence="6" id="KW-0812">Transmembrane</keyword>
<dbReference type="Pfam" id="PF17201">
    <property type="entry name" value="Cache_3-Cache_2"/>
    <property type="match status" value="1"/>
</dbReference>
<feature type="domain" description="Methyl-accepting transducer" evidence="7">
    <location>
        <begin position="399"/>
        <end position="614"/>
    </location>
</feature>
<dbReference type="InterPro" id="IPR003660">
    <property type="entry name" value="HAMP_dom"/>
</dbReference>
<sequence>MQEDIQTRSPSLRQRMADLPIAAKLSLLTLALLTTVFSVAGLYLARSLSTQLEANATGALQTANQRIVDMIEVYAANLEQSAAMLGGEFVSRLQAGVPETTRAKDIAASEAKATALIDSFSAASGAVATLFVKDGDDFTRLATSVKDAAGKRAVGTRLDHAHPAYAPALAGQAYTGRAKLFGRDYITRYIPLIENGRVIGIGFIGIDFTEGLATLKQKVRAITVGDSGHVLIFERSGTDAGKAVVHPEAEGQNLLGDSHPWLRTMIEGKNGALHFSSAKDSKAGTEQLGVFNSFEHWNWLIVSTGPLAEFTRFARGILRDLLIAAMIMAVLIAGGIMLCGRRWIGRPLAGAVGLFEQIAGGDLGTRIEVHNRDEVGQLLAAMQGMTQQLSRVIEEVRASSESLGGAASQITGTSQSLAQSSSEQAASVEQTSAAMEQMSSSVTRNADSAHSTDEVALKAAGEANEGGAAVAQTVQAMQQIAERIGIIDDIAYQTNLLALNAAIEAARAGAAGRGFAVVAAEVRKLAERSQVAAQEIGSLASNSVHVAENAGSLLQQIVPAIQQTAELVQAIASASNEQSDGVTQINATLSQLAQLTQQNAASAEELAATAEEMNNQAGQLQALMAFFKLGEEASGRSNSLAQLPPRTTPRARAGFNAASGEYTRF</sequence>
<dbReference type="InterPro" id="IPR051310">
    <property type="entry name" value="MCP_chemotaxis"/>
</dbReference>
<keyword evidence="6" id="KW-1133">Transmembrane helix</keyword>
<gene>
    <name evidence="9" type="ORF">HJ583_004270</name>
</gene>
<dbReference type="PANTHER" id="PTHR43531">
    <property type="entry name" value="PROTEIN ICFG"/>
    <property type="match status" value="1"/>
</dbReference>
<dbReference type="EMBL" id="JABCSC020000001">
    <property type="protein sequence ID" value="NSL54232.1"/>
    <property type="molecule type" value="Genomic_DNA"/>
</dbReference>
<dbReference type="InterPro" id="IPR033462">
    <property type="entry name" value="Cache_3-Cache_2"/>
</dbReference>
<feature type="compositionally biased region" description="Low complexity" evidence="5">
    <location>
        <begin position="414"/>
        <end position="434"/>
    </location>
</feature>
<dbReference type="CDD" id="cd06225">
    <property type="entry name" value="HAMP"/>
    <property type="match status" value="1"/>
</dbReference>
<evidence type="ECO:0000313" key="10">
    <source>
        <dbReference type="Proteomes" id="UP000778523"/>
    </source>
</evidence>
<keyword evidence="1" id="KW-0145">Chemotaxis</keyword>
<dbReference type="Gene3D" id="3.30.450.20">
    <property type="entry name" value="PAS domain"/>
    <property type="match status" value="1"/>
</dbReference>
<organism evidence="9 10">
    <name type="scientific">Uliginosibacterium aquaticum</name>
    <dbReference type="NCBI Taxonomy" id="2731212"/>
    <lineage>
        <taxon>Bacteria</taxon>
        <taxon>Pseudomonadati</taxon>
        <taxon>Pseudomonadota</taxon>
        <taxon>Betaproteobacteria</taxon>
        <taxon>Rhodocyclales</taxon>
        <taxon>Zoogloeaceae</taxon>
        <taxon>Uliginosibacterium</taxon>
    </lineage>
</organism>
<dbReference type="Pfam" id="PF00672">
    <property type="entry name" value="HAMP"/>
    <property type="match status" value="1"/>
</dbReference>
<dbReference type="SMART" id="SM00283">
    <property type="entry name" value="MA"/>
    <property type="match status" value="1"/>
</dbReference>
<keyword evidence="3" id="KW-0807">Transducer</keyword>
<evidence type="ECO:0000259" key="7">
    <source>
        <dbReference type="PROSITE" id="PS50111"/>
    </source>
</evidence>
<evidence type="ECO:0000256" key="1">
    <source>
        <dbReference type="ARBA" id="ARBA00022500"/>
    </source>
</evidence>
<feature type="domain" description="HAMP" evidence="8">
    <location>
        <begin position="342"/>
        <end position="394"/>
    </location>
</feature>
<proteinExistence type="inferred from homology"/>
<keyword evidence="6" id="KW-0472">Membrane</keyword>
<dbReference type="SUPFAM" id="SSF58104">
    <property type="entry name" value="Methyl-accepting chemotaxis protein (MCP) signaling domain"/>
    <property type="match status" value="1"/>
</dbReference>
<comment type="caution">
    <text evidence="9">The sequence shown here is derived from an EMBL/GenBank/DDBJ whole genome shotgun (WGS) entry which is preliminary data.</text>
</comment>
<evidence type="ECO:0000313" key="9">
    <source>
        <dbReference type="EMBL" id="NSL54232.1"/>
    </source>
</evidence>
<accession>A0ABX2IDS0</accession>
<keyword evidence="4" id="KW-0175">Coiled coil</keyword>
<evidence type="ECO:0000259" key="8">
    <source>
        <dbReference type="PROSITE" id="PS50885"/>
    </source>
</evidence>
<dbReference type="SMART" id="SM00304">
    <property type="entry name" value="HAMP"/>
    <property type="match status" value="1"/>
</dbReference>